<organism evidence="1 2">
    <name type="scientific">Mangrovibacterium diazotrophicum</name>
    <dbReference type="NCBI Taxonomy" id="1261403"/>
    <lineage>
        <taxon>Bacteria</taxon>
        <taxon>Pseudomonadati</taxon>
        <taxon>Bacteroidota</taxon>
        <taxon>Bacteroidia</taxon>
        <taxon>Marinilabiliales</taxon>
        <taxon>Prolixibacteraceae</taxon>
        <taxon>Mangrovibacterium</taxon>
    </lineage>
</organism>
<gene>
    <name evidence="1" type="ORF">BC643_4457</name>
</gene>
<reference evidence="1 2" key="1">
    <citation type="submission" date="2018-09" db="EMBL/GenBank/DDBJ databases">
        <title>Genomic Encyclopedia of Archaeal and Bacterial Type Strains, Phase II (KMG-II): from individual species to whole genera.</title>
        <authorList>
            <person name="Goeker M."/>
        </authorList>
    </citation>
    <scope>NUCLEOTIDE SEQUENCE [LARGE SCALE GENOMIC DNA]</scope>
    <source>
        <strain evidence="1 2">DSM 27148</strain>
    </source>
</reference>
<dbReference type="RefSeq" id="WP_120275489.1">
    <property type="nucleotide sequence ID" value="NZ_RAPN01000005.1"/>
</dbReference>
<dbReference type="EMBL" id="RAPN01000005">
    <property type="protein sequence ID" value="RKD86140.1"/>
    <property type="molecule type" value="Genomic_DNA"/>
</dbReference>
<evidence type="ECO:0000313" key="2">
    <source>
        <dbReference type="Proteomes" id="UP000283387"/>
    </source>
</evidence>
<comment type="caution">
    <text evidence="1">The sequence shown here is derived from an EMBL/GenBank/DDBJ whole genome shotgun (WGS) entry which is preliminary data.</text>
</comment>
<name>A0A419VVE5_9BACT</name>
<dbReference type="AlphaFoldDB" id="A0A419VVE5"/>
<protein>
    <submittedName>
        <fullName evidence="1">Uncharacterized protein</fullName>
    </submittedName>
</protein>
<dbReference type="Proteomes" id="UP000283387">
    <property type="component" value="Unassembled WGS sequence"/>
</dbReference>
<accession>A0A419VVE5</accession>
<keyword evidence="2" id="KW-1185">Reference proteome</keyword>
<proteinExistence type="predicted"/>
<evidence type="ECO:0000313" key="1">
    <source>
        <dbReference type="EMBL" id="RKD86140.1"/>
    </source>
</evidence>
<sequence length="178" mass="21287">MDLQRAKELFLEMGCSHFHMAREKPELYEQYRNLNITHEDEAIWRQSVFNELFEKILQGDYKDLELWSHHAYLCELALKLNQVDSFQKILDANNYVSSHLPKDKWVLVSERLISKGIYDIKKSLIFFVYRICGIEMAKEYLRHARQFCTYSDGMDYERCLQSQDQCIKIEEILFGLEA</sequence>